<comment type="caution">
    <text evidence="2">The sequence shown here is derived from an EMBL/GenBank/DDBJ whole genome shotgun (WGS) entry which is preliminary data.</text>
</comment>
<sequence length="605" mass="69068">MKLVIRTAVLTAVYTLLFCIFFIVKAFLIKELPPLLSSDISMWRMYTAFGNFFEWLPIILFSVCFVAFSWFFGLSAFKNREAFSPEQMKNYKNILIAAAVSVVLSFVCVEILIPLTAGAKKRLETRISDYEWYMEHAQNAFESGNVYAARFFAENAFSVWQSPQAQKLKKDYELAFPEMEKKDVLSAVQQYPSDVTETDTGKPYSAFTLLKKARAAFETQNYFDAHYYAWWALKLAGTQDANSAELQHIAAESWNTIAAWSGFKTDEAALLFAKKREGYSALMEGNVLHAYYTFSDLYEANGFDPDIVRFYRLSTEALLRQYFFIDETQNLAYFESAKNIRFKLKRPQGGSYVVTIGGVTAVSGTGNFVKYLRDYSCLTYDQAGRFVASMNVPYVKLIAQPAESFGSDYAMRTGVADPKAYVPQLLLTSVDRKNKNIISSPVYFSAEGGEYEQSIVQLLPLSLRDFDSACSASFDGPEYMNLANLFRFVPLAESYGFPSRIYAYFLLQRACRPLALFALFIFLAVIAWNFRLLSSEVFRFVWIFTFPLFTLALRFCTEALGYVMNLMYYALTVFNSSISFIFSFAFLCVLIIAFSLRFLSLHEKK</sequence>
<accession>A0ABN0P1E3</accession>
<feature type="transmembrane region" description="Helical" evidence="1">
    <location>
        <begin position="52"/>
        <end position="73"/>
    </location>
</feature>
<feature type="transmembrane region" description="Helical" evidence="1">
    <location>
        <begin position="7"/>
        <end position="29"/>
    </location>
</feature>
<keyword evidence="3" id="KW-1185">Reference proteome</keyword>
<reference evidence="2 3" key="1">
    <citation type="submission" date="2013-08" db="EMBL/GenBank/DDBJ databases">
        <authorList>
            <person name="Weinstock G."/>
            <person name="Sodergren E."/>
            <person name="Wylie T."/>
            <person name="Fulton L."/>
            <person name="Fulton R."/>
            <person name="Fronick C."/>
            <person name="O'Laughlin M."/>
            <person name="Godfrey J."/>
            <person name="Miner T."/>
            <person name="Herter B."/>
            <person name="Appelbaum E."/>
            <person name="Cordes M."/>
            <person name="Lek S."/>
            <person name="Wollam A."/>
            <person name="Pepin K.H."/>
            <person name="Palsikar V.B."/>
            <person name="Mitreva M."/>
            <person name="Wilson R.K."/>
        </authorList>
    </citation>
    <scope>NUCLEOTIDE SEQUENCE [LARGE SCALE GENOMIC DNA]</scope>
    <source>
        <strain evidence="2 3">ATCC 700332</strain>
    </source>
</reference>
<dbReference type="EMBL" id="AWVH01000005">
    <property type="protein sequence ID" value="ERJ94346.1"/>
    <property type="molecule type" value="Genomic_DNA"/>
</dbReference>
<keyword evidence="1" id="KW-0472">Membrane</keyword>
<feature type="transmembrane region" description="Helical" evidence="1">
    <location>
        <begin position="576"/>
        <end position="599"/>
    </location>
</feature>
<evidence type="ECO:0000313" key="2">
    <source>
        <dbReference type="EMBL" id="ERJ94346.1"/>
    </source>
</evidence>
<feature type="transmembrane region" description="Helical" evidence="1">
    <location>
        <begin position="94"/>
        <end position="117"/>
    </location>
</feature>
<gene>
    <name evidence="2" type="ORF">HMPREF9193_00318</name>
</gene>
<organism evidence="2 3">
    <name type="scientific">Treponema lecithinolyticum ATCC 700332</name>
    <dbReference type="NCBI Taxonomy" id="1321815"/>
    <lineage>
        <taxon>Bacteria</taxon>
        <taxon>Pseudomonadati</taxon>
        <taxon>Spirochaetota</taxon>
        <taxon>Spirochaetia</taxon>
        <taxon>Spirochaetales</taxon>
        <taxon>Treponemataceae</taxon>
        <taxon>Treponema</taxon>
    </lineage>
</organism>
<dbReference type="Proteomes" id="UP000016649">
    <property type="component" value="Unassembled WGS sequence"/>
</dbReference>
<evidence type="ECO:0008006" key="4">
    <source>
        <dbReference type="Google" id="ProtNLM"/>
    </source>
</evidence>
<evidence type="ECO:0000256" key="1">
    <source>
        <dbReference type="SAM" id="Phobius"/>
    </source>
</evidence>
<keyword evidence="1" id="KW-0812">Transmembrane</keyword>
<proteinExistence type="predicted"/>
<keyword evidence="1" id="KW-1133">Transmembrane helix</keyword>
<feature type="transmembrane region" description="Helical" evidence="1">
    <location>
        <begin position="540"/>
        <end position="564"/>
    </location>
</feature>
<protein>
    <recommendedName>
        <fullName evidence="4">Tat pathway signal sequence domain protein</fullName>
    </recommendedName>
</protein>
<feature type="transmembrane region" description="Helical" evidence="1">
    <location>
        <begin position="514"/>
        <end position="533"/>
    </location>
</feature>
<name>A0ABN0P1E3_TRELE</name>
<evidence type="ECO:0000313" key="3">
    <source>
        <dbReference type="Proteomes" id="UP000016649"/>
    </source>
</evidence>
<dbReference type="RefSeq" id="WP_021686719.1">
    <property type="nucleotide sequence ID" value="NZ_KI260561.1"/>
</dbReference>